<feature type="compositionally biased region" description="Polar residues" evidence="1">
    <location>
        <begin position="45"/>
        <end position="58"/>
    </location>
</feature>
<sequence>MAGVNVSTDVIKPVEHIDDTTVAEKIHSKASVFRKLKKRNRGSRKSSPSNVRKPQLSHQGVIFREVPAPVSPQSNERRAEDVAKCISKKKKRQQKLVVQEDSSEEEIVPETPEPIVSQSRGGERIQAFGERTPCVIRSRSQEREGM</sequence>
<proteinExistence type="predicted"/>
<evidence type="ECO:0000313" key="3">
    <source>
        <dbReference type="Proteomes" id="UP001157418"/>
    </source>
</evidence>
<accession>A0AAU9NBC5</accession>
<gene>
    <name evidence="2" type="ORF">LVIROSA_LOCUS22149</name>
</gene>
<protein>
    <submittedName>
        <fullName evidence="2">Uncharacterized protein</fullName>
    </submittedName>
</protein>
<comment type="caution">
    <text evidence="2">The sequence shown here is derived from an EMBL/GenBank/DDBJ whole genome shotgun (WGS) entry which is preliminary data.</text>
</comment>
<evidence type="ECO:0000256" key="1">
    <source>
        <dbReference type="SAM" id="MobiDB-lite"/>
    </source>
</evidence>
<name>A0AAU9NBC5_9ASTR</name>
<dbReference type="EMBL" id="CAKMRJ010004445">
    <property type="protein sequence ID" value="CAH1435734.1"/>
    <property type="molecule type" value="Genomic_DNA"/>
</dbReference>
<organism evidence="2 3">
    <name type="scientific">Lactuca virosa</name>
    <dbReference type="NCBI Taxonomy" id="75947"/>
    <lineage>
        <taxon>Eukaryota</taxon>
        <taxon>Viridiplantae</taxon>
        <taxon>Streptophyta</taxon>
        <taxon>Embryophyta</taxon>
        <taxon>Tracheophyta</taxon>
        <taxon>Spermatophyta</taxon>
        <taxon>Magnoliopsida</taxon>
        <taxon>eudicotyledons</taxon>
        <taxon>Gunneridae</taxon>
        <taxon>Pentapetalae</taxon>
        <taxon>asterids</taxon>
        <taxon>campanulids</taxon>
        <taxon>Asterales</taxon>
        <taxon>Asteraceae</taxon>
        <taxon>Cichorioideae</taxon>
        <taxon>Cichorieae</taxon>
        <taxon>Lactucinae</taxon>
        <taxon>Lactuca</taxon>
    </lineage>
</organism>
<dbReference type="AlphaFoldDB" id="A0AAU9NBC5"/>
<feature type="region of interest" description="Disordered" evidence="1">
    <location>
        <begin position="32"/>
        <end position="131"/>
    </location>
</feature>
<evidence type="ECO:0000313" key="2">
    <source>
        <dbReference type="EMBL" id="CAH1435734.1"/>
    </source>
</evidence>
<reference evidence="2 3" key="1">
    <citation type="submission" date="2022-01" db="EMBL/GenBank/DDBJ databases">
        <authorList>
            <person name="Xiong W."/>
            <person name="Schranz E."/>
        </authorList>
    </citation>
    <scope>NUCLEOTIDE SEQUENCE [LARGE SCALE GENOMIC DNA]</scope>
</reference>
<dbReference type="Proteomes" id="UP001157418">
    <property type="component" value="Unassembled WGS sequence"/>
</dbReference>
<keyword evidence="3" id="KW-1185">Reference proteome</keyword>
<feature type="compositionally biased region" description="Basic residues" evidence="1">
    <location>
        <begin position="32"/>
        <end position="44"/>
    </location>
</feature>